<accession>A0A7X5ZPD4</accession>
<dbReference type="Gene3D" id="3.10.490.10">
    <property type="entry name" value="Gamma-glutamyl cyclotransferase-like"/>
    <property type="match status" value="1"/>
</dbReference>
<comment type="caution">
    <text evidence="1">The sequence shown here is derived from an EMBL/GenBank/DDBJ whole genome shotgun (WGS) entry which is preliminary data.</text>
</comment>
<dbReference type="Proteomes" id="UP000545493">
    <property type="component" value="Unassembled WGS sequence"/>
</dbReference>
<organism evidence="1 2">
    <name type="scientific">Saccharomonospora amisosensis</name>
    <dbReference type="NCBI Taxonomy" id="1128677"/>
    <lineage>
        <taxon>Bacteria</taxon>
        <taxon>Bacillati</taxon>
        <taxon>Actinomycetota</taxon>
        <taxon>Actinomycetes</taxon>
        <taxon>Pseudonocardiales</taxon>
        <taxon>Pseudonocardiaceae</taxon>
        <taxon>Saccharomonospora</taxon>
    </lineage>
</organism>
<evidence type="ECO:0008006" key="3">
    <source>
        <dbReference type="Google" id="ProtNLM"/>
    </source>
</evidence>
<gene>
    <name evidence="1" type="ORF">FHU38_000705</name>
</gene>
<proteinExistence type="predicted"/>
<name>A0A7X5ZPD4_9PSEU</name>
<dbReference type="RefSeq" id="WP_167166424.1">
    <property type="nucleotide sequence ID" value="NZ_JAAOYM010000001.1"/>
</dbReference>
<evidence type="ECO:0000313" key="2">
    <source>
        <dbReference type="Proteomes" id="UP000545493"/>
    </source>
</evidence>
<dbReference type="AlphaFoldDB" id="A0A7X5ZPD4"/>
<protein>
    <recommendedName>
        <fullName evidence="3">Gamma-glutamylcyclotransferase</fullName>
    </recommendedName>
</protein>
<keyword evidence="2" id="KW-1185">Reference proteome</keyword>
<reference evidence="1 2" key="1">
    <citation type="submission" date="2020-03" db="EMBL/GenBank/DDBJ databases">
        <title>Sequencing the genomes of 1000 actinobacteria strains.</title>
        <authorList>
            <person name="Klenk H.-P."/>
        </authorList>
    </citation>
    <scope>NUCLEOTIDE SEQUENCE [LARGE SCALE GENOMIC DNA]</scope>
    <source>
        <strain evidence="1 2">DSM 45685</strain>
    </source>
</reference>
<sequence>MLFVDGDFPAEPYPGARPGCSFVHRDGAGHPLSTAPPRWRTERTPVLAYGSNACPEKITWLRKAMGLTGAVVVARVRCHGVAAVWAAGFRERDGARPATLAAAPGVEEWHAVWFATPDQLAVLDRCEGRGTRYDRVRLRDGTVRLEDGSPVEGALAYVGAAAERMPLLVEGELVRMAAVPQRRARLLTGVPAVSHGLRVEPVSRSACPG</sequence>
<dbReference type="EMBL" id="JAAOYM010000001">
    <property type="protein sequence ID" value="NIJ10361.1"/>
    <property type="molecule type" value="Genomic_DNA"/>
</dbReference>
<dbReference type="CDD" id="cd06661">
    <property type="entry name" value="GGCT_like"/>
    <property type="match status" value="1"/>
</dbReference>
<dbReference type="InterPro" id="IPR013024">
    <property type="entry name" value="GGCT-like"/>
</dbReference>
<evidence type="ECO:0000313" key="1">
    <source>
        <dbReference type="EMBL" id="NIJ10361.1"/>
    </source>
</evidence>